<feature type="coiled-coil region" evidence="9">
    <location>
        <begin position="209"/>
        <end position="262"/>
    </location>
</feature>
<evidence type="ECO:0000313" key="12">
    <source>
        <dbReference type="EMBL" id="GAV46914.1"/>
    </source>
</evidence>
<dbReference type="GO" id="GO:0006890">
    <property type="term" value="P:retrograde vesicle-mediated transport, Golgi to endoplasmic reticulum"/>
    <property type="evidence" value="ECO:0007669"/>
    <property type="project" value="EnsemblFungi"/>
</dbReference>
<evidence type="ECO:0000313" key="13">
    <source>
        <dbReference type="Proteomes" id="UP000187013"/>
    </source>
</evidence>
<dbReference type="Proteomes" id="UP000187013">
    <property type="component" value="Unassembled WGS sequence"/>
</dbReference>
<keyword evidence="4 10" id="KW-0812">Transmembrane</keyword>
<dbReference type="OrthoDB" id="342981at2759"/>
<dbReference type="AlphaFoldDB" id="A0A1Q2ZU73"/>
<dbReference type="PANTHER" id="PTHR15959:SF0">
    <property type="entry name" value="SYNTAXIN-18"/>
    <property type="match status" value="1"/>
</dbReference>
<dbReference type="GO" id="GO:0005783">
    <property type="term" value="C:endoplasmic reticulum"/>
    <property type="evidence" value="ECO:0007669"/>
    <property type="project" value="EnsemblFungi"/>
</dbReference>
<evidence type="ECO:0000259" key="11">
    <source>
        <dbReference type="PROSITE" id="PS50192"/>
    </source>
</evidence>
<keyword evidence="3" id="KW-0813">Transport</keyword>
<proteinExistence type="inferred from homology"/>
<evidence type="ECO:0000256" key="8">
    <source>
        <dbReference type="ARBA" id="ARBA00023136"/>
    </source>
</evidence>
<comment type="caution">
    <text evidence="12">The sequence shown here is derived from an EMBL/GenBank/DDBJ whole genome shotgun (WGS) entry which is preliminary data.</text>
</comment>
<dbReference type="Pfam" id="PF10496">
    <property type="entry name" value="Syntaxin-18_N"/>
    <property type="match status" value="1"/>
</dbReference>
<feature type="domain" description="T-SNARE coiled-coil homology" evidence="11">
    <location>
        <begin position="242"/>
        <end position="304"/>
    </location>
</feature>
<evidence type="ECO:0000256" key="2">
    <source>
        <dbReference type="ARBA" id="ARBA00009063"/>
    </source>
</evidence>
<sequence length="333" mass="38777">MTDLTNKFKSYLHIIQDSGFTAEDGSDGFKGNESSTNKSKETERLRLQDSFIKECYDLLKSLTQLRKILKSVRPSYMNEDEMSEEEKDDVDTELRLQFQQYIQKFRLMERYENERQRLISEEFLSSKAYLKSFFQGISSEKLTLFHKANNEFRLGVLKSLSMWLNIFSSEFSSMQQERLDAQRKFEALDFNSGLQNVVSVSSVSQTPVVESTQEEVRHYEETVSKLTQEQLQLLETEHEEMLNKKNEQLKKAEQLNKTIIDIVGIQHEISAHLQEQSQNINSVLDNQEDVEINIREGNKQLTKAKKSAGKAAKMMTYMAIIMGFMILFLDYIS</sequence>
<dbReference type="GO" id="GO:0015031">
    <property type="term" value="P:protein transport"/>
    <property type="evidence" value="ECO:0007669"/>
    <property type="project" value="UniProtKB-KW"/>
</dbReference>
<dbReference type="OMA" id="RLQFQQY"/>
<keyword evidence="6 10" id="KW-1133">Transmembrane helix</keyword>
<comment type="similarity">
    <text evidence="2">Belongs to the syntaxin family.</text>
</comment>
<evidence type="ECO:0000256" key="1">
    <source>
        <dbReference type="ARBA" id="ARBA00004211"/>
    </source>
</evidence>
<evidence type="ECO:0000256" key="10">
    <source>
        <dbReference type="SAM" id="Phobius"/>
    </source>
</evidence>
<dbReference type="eggNOG" id="KOG3894">
    <property type="taxonomic scope" value="Eukaryota"/>
</dbReference>
<organism evidence="12 13">
    <name type="scientific">Zygosaccharomyces rouxii</name>
    <dbReference type="NCBI Taxonomy" id="4956"/>
    <lineage>
        <taxon>Eukaryota</taxon>
        <taxon>Fungi</taxon>
        <taxon>Dikarya</taxon>
        <taxon>Ascomycota</taxon>
        <taxon>Saccharomycotina</taxon>
        <taxon>Saccharomycetes</taxon>
        <taxon>Saccharomycetales</taxon>
        <taxon>Saccharomycetaceae</taxon>
        <taxon>Zygosaccharomyces</taxon>
    </lineage>
</organism>
<comment type="subcellular location">
    <subcellularLocation>
        <location evidence="1">Membrane</location>
        <topology evidence="1">Single-pass type IV membrane protein</topology>
    </subcellularLocation>
</comment>
<gene>
    <name evidence="12" type="ORF">ZYGR_0A05120</name>
</gene>
<evidence type="ECO:0000256" key="3">
    <source>
        <dbReference type="ARBA" id="ARBA00022448"/>
    </source>
</evidence>
<name>A0A1Q2ZU73_ZYGRO</name>
<dbReference type="InterPro" id="IPR000727">
    <property type="entry name" value="T_SNARE_dom"/>
</dbReference>
<accession>A0A1Q2ZU73</accession>
<evidence type="ECO:0000256" key="4">
    <source>
        <dbReference type="ARBA" id="ARBA00022692"/>
    </source>
</evidence>
<reference evidence="12 13" key="1">
    <citation type="submission" date="2016-08" db="EMBL/GenBank/DDBJ databases">
        <title>Draft genome sequence of allopolyploid Zygosaccharomyces rouxii.</title>
        <authorList>
            <person name="Watanabe J."/>
            <person name="Uehara K."/>
            <person name="Mogi Y."/>
            <person name="Tsukioka Y."/>
        </authorList>
    </citation>
    <scope>NUCLEOTIDE SEQUENCE [LARGE SCALE GENOMIC DNA]</scope>
    <source>
        <strain evidence="12 13">NBRC 110957</strain>
    </source>
</reference>
<evidence type="ECO:0000256" key="6">
    <source>
        <dbReference type="ARBA" id="ARBA00022989"/>
    </source>
</evidence>
<dbReference type="GO" id="GO:0031201">
    <property type="term" value="C:SNARE complex"/>
    <property type="evidence" value="ECO:0007669"/>
    <property type="project" value="EnsemblFungi"/>
</dbReference>
<evidence type="ECO:0000256" key="7">
    <source>
        <dbReference type="ARBA" id="ARBA00023054"/>
    </source>
</evidence>
<dbReference type="SUPFAM" id="SSF58038">
    <property type="entry name" value="SNARE fusion complex"/>
    <property type="match status" value="1"/>
</dbReference>
<keyword evidence="8 10" id="KW-0472">Membrane</keyword>
<dbReference type="SMART" id="SM00397">
    <property type="entry name" value="t_SNARE"/>
    <property type="match status" value="1"/>
</dbReference>
<keyword evidence="7 9" id="KW-0175">Coiled coil</keyword>
<protein>
    <recommendedName>
        <fullName evidence="11">t-SNARE coiled-coil homology domain-containing protein</fullName>
    </recommendedName>
</protein>
<evidence type="ECO:0000256" key="9">
    <source>
        <dbReference type="SAM" id="Coils"/>
    </source>
</evidence>
<dbReference type="EMBL" id="BDGX01000001">
    <property type="protein sequence ID" value="GAV46914.1"/>
    <property type="molecule type" value="Genomic_DNA"/>
</dbReference>
<dbReference type="GO" id="GO:0016320">
    <property type="term" value="P:endoplasmic reticulum membrane fusion"/>
    <property type="evidence" value="ECO:0007669"/>
    <property type="project" value="EnsemblFungi"/>
</dbReference>
<dbReference type="Gene3D" id="1.20.5.110">
    <property type="match status" value="1"/>
</dbReference>
<dbReference type="PROSITE" id="PS50192">
    <property type="entry name" value="T_SNARE"/>
    <property type="match status" value="1"/>
</dbReference>
<evidence type="ECO:0000256" key="5">
    <source>
        <dbReference type="ARBA" id="ARBA00022927"/>
    </source>
</evidence>
<feature type="transmembrane region" description="Helical" evidence="10">
    <location>
        <begin position="314"/>
        <end position="332"/>
    </location>
</feature>
<dbReference type="PANTHER" id="PTHR15959">
    <property type="entry name" value="SYNTAXIN-18"/>
    <property type="match status" value="1"/>
</dbReference>
<dbReference type="InterPro" id="IPR019529">
    <property type="entry name" value="Syntaxin-18_N"/>
</dbReference>
<keyword evidence="5" id="KW-0653">Protein transport</keyword>